<protein>
    <submittedName>
        <fullName evidence="1">Uncharacterized protein</fullName>
    </submittedName>
</protein>
<name>A0ABD7LEW6_9BURK</name>
<organism evidence="1 2">
    <name type="scientific">Burkholderia multivorans</name>
    <dbReference type="NCBI Taxonomy" id="87883"/>
    <lineage>
        <taxon>Bacteria</taxon>
        <taxon>Pseudomonadati</taxon>
        <taxon>Pseudomonadota</taxon>
        <taxon>Betaproteobacteria</taxon>
        <taxon>Burkholderiales</taxon>
        <taxon>Burkholderiaceae</taxon>
        <taxon>Burkholderia</taxon>
        <taxon>Burkholderia cepacia complex</taxon>
    </lineage>
</organism>
<accession>A0ABD7LEW6</accession>
<proteinExistence type="predicted"/>
<dbReference type="Proteomes" id="UP000196218">
    <property type="component" value="Unassembled WGS sequence"/>
</dbReference>
<reference evidence="1 2" key="1">
    <citation type="submission" date="2016-04" db="EMBL/GenBank/DDBJ databases">
        <authorList>
            <person name="Peeters C."/>
        </authorList>
    </citation>
    <scope>NUCLEOTIDE SEQUENCE [LARGE SCALE GENOMIC DNA]</scope>
    <source>
        <strain evidence="1">LMG 29311</strain>
    </source>
</reference>
<evidence type="ECO:0000313" key="2">
    <source>
        <dbReference type="Proteomes" id="UP000196218"/>
    </source>
</evidence>
<comment type="caution">
    <text evidence="1">The sequence shown here is derived from an EMBL/GenBank/DDBJ whole genome shotgun (WGS) entry which is preliminary data.</text>
</comment>
<sequence>MPSVLQHVCQCARRPPGTDDGAKRHVAVSSTKTGSRRDVRVIDNLAPSMSLRPYIRPGHRGARTMWRALSIRMTSLMPLARTRLCVAIATRSVRGSAPRVIVESFDDTVDRLRFDSNVAVRSGKAARGDCGAGADIGVCSERTSLSSDMTGPGWRLVAFSAHIATLYSTRSCECAGGAVASSFRRHENAGTRSDVCFVAYGVFTANTARRETVVQKYVS</sequence>
<dbReference type="AlphaFoldDB" id="A0ABD7LEW6"/>
<evidence type="ECO:0000313" key="1">
    <source>
        <dbReference type="EMBL" id="SAK02972.1"/>
    </source>
</evidence>
<dbReference type="EMBL" id="FKJW01000006">
    <property type="protein sequence ID" value="SAK02972.1"/>
    <property type="molecule type" value="Genomic_DNA"/>
</dbReference>
<gene>
    <name evidence="1" type="ORF">UA18_05827</name>
</gene>